<proteinExistence type="predicted"/>
<dbReference type="Proteomes" id="UP000218785">
    <property type="component" value="Chromosome"/>
</dbReference>
<sequence length="305" mass="35306">MHAETEKLLGTLEILCSNAFIWEPIYQGEFNLWNLMISQRFVNLTDIELAFEHWQNIEEWGTPTNQKEYGEYAPTRSERKDNNWNQNIAAERQEYYQKIQHILTKNCQNLQAYSLSIPKSNHQSFEWGHPDFSVSILVAETHNNNWLCLAPTVPDQVSYNRRKTNPATTKIVREKSATLADESLITEIQSFLDHLTSITIYGYYHGGYNYTYQHHLVGAYAKTKISAIELALQAAAIVMIEKLTVEYANDGYNSRKLSQFMNQCLQHCTLYTISFWDIGYTYEVGQTPAGDWIGVHSTSEFEYNP</sequence>
<gene>
    <name evidence="1" type="ORF">NIES37_59780</name>
</gene>
<accession>A0A1Z4N8C9</accession>
<dbReference type="RefSeq" id="WP_096581865.1">
    <property type="nucleotide sequence ID" value="NZ_CAWNJS010000001.1"/>
</dbReference>
<protein>
    <submittedName>
        <fullName evidence="1">Uncharacterized protein</fullName>
    </submittedName>
</protein>
<evidence type="ECO:0000313" key="2">
    <source>
        <dbReference type="Proteomes" id="UP000218785"/>
    </source>
</evidence>
<reference evidence="1 2" key="1">
    <citation type="submission" date="2017-06" db="EMBL/GenBank/DDBJ databases">
        <title>Genome sequencing of cyanobaciteial culture collection at National Institute for Environmental Studies (NIES).</title>
        <authorList>
            <person name="Hirose Y."/>
            <person name="Shimura Y."/>
            <person name="Fujisawa T."/>
            <person name="Nakamura Y."/>
            <person name="Kawachi M."/>
        </authorList>
    </citation>
    <scope>NUCLEOTIDE SEQUENCE [LARGE SCALE GENOMIC DNA]</scope>
    <source>
        <strain evidence="1 2">NIES-37</strain>
    </source>
</reference>
<dbReference type="AlphaFoldDB" id="A0A1Z4N8C9"/>
<dbReference type="KEGG" id="ttq:NIES37_59780"/>
<dbReference type="EMBL" id="AP018248">
    <property type="protein sequence ID" value="BAZ01971.1"/>
    <property type="molecule type" value="Genomic_DNA"/>
</dbReference>
<keyword evidence="2" id="KW-1185">Reference proteome</keyword>
<evidence type="ECO:0000313" key="1">
    <source>
        <dbReference type="EMBL" id="BAZ01971.1"/>
    </source>
</evidence>
<organism evidence="1 2">
    <name type="scientific">Tolypothrix tenuis PCC 7101</name>
    <dbReference type="NCBI Taxonomy" id="231146"/>
    <lineage>
        <taxon>Bacteria</taxon>
        <taxon>Bacillati</taxon>
        <taxon>Cyanobacteriota</taxon>
        <taxon>Cyanophyceae</taxon>
        <taxon>Nostocales</taxon>
        <taxon>Tolypothrichaceae</taxon>
        <taxon>Tolypothrix</taxon>
    </lineage>
</organism>
<name>A0A1Z4N8C9_9CYAN</name>